<dbReference type="InterPro" id="IPR036390">
    <property type="entry name" value="WH_DNA-bd_sf"/>
</dbReference>
<dbReference type="EMBL" id="DXFW01000040">
    <property type="protein sequence ID" value="HIX06790.1"/>
    <property type="molecule type" value="Genomic_DNA"/>
</dbReference>
<dbReference type="GO" id="GO:0045892">
    <property type="term" value="P:negative regulation of DNA-templated transcription"/>
    <property type="evidence" value="ECO:0007669"/>
    <property type="project" value="InterPro"/>
</dbReference>
<sequence>METVKLFDAEWNLMEIVWETAPTTASRIAAIAGQRFDWAKNTTYTVLKRLISKGVLERSGTDFTVTPLVTRRQMQLVELNNLVEKRFGGSEAEVLEVLCRDGCSDPAHRAELVRVLDELR</sequence>
<reference evidence="5" key="2">
    <citation type="submission" date="2021-04" db="EMBL/GenBank/DDBJ databases">
        <authorList>
            <person name="Gilroy R."/>
        </authorList>
    </citation>
    <scope>NUCLEOTIDE SEQUENCE</scope>
    <source>
        <strain evidence="5">2239</strain>
    </source>
</reference>
<evidence type="ECO:0000256" key="2">
    <source>
        <dbReference type="ARBA" id="ARBA00023015"/>
    </source>
</evidence>
<keyword evidence="3" id="KW-0238">DNA-binding</keyword>
<protein>
    <submittedName>
        <fullName evidence="5">BlaI/MecI/CopY family transcriptional regulator</fullName>
    </submittedName>
</protein>
<comment type="caution">
    <text evidence="5">The sequence shown here is derived from an EMBL/GenBank/DDBJ whole genome shotgun (WGS) entry which is preliminary data.</text>
</comment>
<evidence type="ECO:0000313" key="5">
    <source>
        <dbReference type="EMBL" id="HIX06790.1"/>
    </source>
</evidence>
<evidence type="ECO:0000256" key="4">
    <source>
        <dbReference type="ARBA" id="ARBA00023163"/>
    </source>
</evidence>
<accession>A0A9D2AFB4</accession>
<gene>
    <name evidence="5" type="ORF">H9865_11950</name>
</gene>
<dbReference type="PIRSF" id="PIRSF019455">
    <property type="entry name" value="CopR_AtkY"/>
    <property type="match status" value="1"/>
</dbReference>
<dbReference type="Proteomes" id="UP000824193">
    <property type="component" value="Unassembled WGS sequence"/>
</dbReference>
<evidence type="ECO:0000256" key="3">
    <source>
        <dbReference type="ARBA" id="ARBA00023125"/>
    </source>
</evidence>
<reference evidence="5" key="1">
    <citation type="journal article" date="2021" name="PeerJ">
        <title>Extensive microbial diversity within the chicken gut microbiome revealed by metagenomics and culture.</title>
        <authorList>
            <person name="Gilroy R."/>
            <person name="Ravi A."/>
            <person name="Getino M."/>
            <person name="Pursley I."/>
            <person name="Horton D.L."/>
            <person name="Alikhan N.F."/>
            <person name="Baker D."/>
            <person name="Gharbi K."/>
            <person name="Hall N."/>
            <person name="Watson M."/>
            <person name="Adriaenssens E.M."/>
            <person name="Foster-Nyarko E."/>
            <person name="Jarju S."/>
            <person name="Secka A."/>
            <person name="Antonio M."/>
            <person name="Oren A."/>
            <person name="Chaudhuri R.R."/>
            <person name="La Ragione R."/>
            <person name="Hildebrand F."/>
            <person name="Pallen M.J."/>
        </authorList>
    </citation>
    <scope>NUCLEOTIDE SEQUENCE</scope>
    <source>
        <strain evidence="5">2239</strain>
    </source>
</reference>
<comment type="similarity">
    <text evidence="1">Belongs to the BlaI transcriptional regulatory family.</text>
</comment>
<proteinExistence type="inferred from homology"/>
<organism evidence="5 6">
    <name type="scientific">Candidatus Allofournierella pullicola</name>
    <dbReference type="NCBI Taxonomy" id="2838596"/>
    <lineage>
        <taxon>Bacteria</taxon>
        <taxon>Bacillati</taxon>
        <taxon>Bacillota</taxon>
        <taxon>Clostridia</taxon>
        <taxon>Eubacteriales</taxon>
        <taxon>Oscillospiraceae</taxon>
        <taxon>Allofournierella</taxon>
    </lineage>
</organism>
<dbReference type="AlphaFoldDB" id="A0A9D2AFB4"/>
<dbReference type="InterPro" id="IPR036388">
    <property type="entry name" value="WH-like_DNA-bd_sf"/>
</dbReference>
<name>A0A9D2AFB4_9FIRM</name>
<evidence type="ECO:0000313" key="6">
    <source>
        <dbReference type="Proteomes" id="UP000824193"/>
    </source>
</evidence>
<dbReference type="Pfam" id="PF03965">
    <property type="entry name" value="Penicillinase_R"/>
    <property type="match status" value="1"/>
</dbReference>
<evidence type="ECO:0000256" key="1">
    <source>
        <dbReference type="ARBA" id="ARBA00011046"/>
    </source>
</evidence>
<dbReference type="SUPFAM" id="SSF46785">
    <property type="entry name" value="Winged helix' DNA-binding domain"/>
    <property type="match status" value="1"/>
</dbReference>
<dbReference type="InterPro" id="IPR005650">
    <property type="entry name" value="BlaI_family"/>
</dbReference>
<keyword evidence="2" id="KW-0805">Transcription regulation</keyword>
<dbReference type="GO" id="GO:0003677">
    <property type="term" value="F:DNA binding"/>
    <property type="evidence" value="ECO:0007669"/>
    <property type="project" value="UniProtKB-KW"/>
</dbReference>
<keyword evidence="4" id="KW-0804">Transcription</keyword>
<dbReference type="Gene3D" id="1.10.10.10">
    <property type="entry name" value="Winged helix-like DNA-binding domain superfamily/Winged helix DNA-binding domain"/>
    <property type="match status" value="1"/>
</dbReference>